<organism evidence="1 2">
    <name type="scientific">Pseudoxanthomonas sacheonensis</name>
    <dbReference type="NCBI Taxonomy" id="443615"/>
    <lineage>
        <taxon>Bacteria</taxon>
        <taxon>Pseudomonadati</taxon>
        <taxon>Pseudomonadota</taxon>
        <taxon>Gammaproteobacteria</taxon>
        <taxon>Lysobacterales</taxon>
        <taxon>Lysobacteraceae</taxon>
        <taxon>Pseudoxanthomonas</taxon>
    </lineage>
</organism>
<comment type="caution">
    <text evidence="1">The sequence shown here is derived from an EMBL/GenBank/DDBJ whole genome shotgun (WGS) entry which is preliminary data.</text>
</comment>
<protein>
    <recommendedName>
        <fullName evidence="3">DUF1993 domain-containing protein</fullName>
    </recommendedName>
</protein>
<dbReference type="Proteomes" id="UP001254759">
    <property type="component" value="Unassembled WGS sequence"/>
</dbReference>
<dbReference type="PANTHER" id="PTHR36922">
    <property type="entry name" value="BLL2446 PROTEIN"/>
    <property type="match status" value="1"/>
</dbReference>
<dbReference type="Gene3D" id="1.20.120.450">
    <property type="entry name" value="dinb family like domain"/>
    <property type="match status" value="1"/>
</dbReference>
<gene>
    <name evidence="1" type="ORF">J2W94_003060</name>
</gene>
<name>A0ABU1RVF9_9GAMM</name>
<proteinExistence type="predicted"/>
<reference evidence="1 2" key="1">
    <citation type="submission" date="2023-07" db="EMBL/GenBank/DDBJ databases">
        <title>Sorghum-associated microbial communities from plants grown in Nebraska, USA.</title>
        <authorList>
            <person name="Schachtman D."/>
        </authorList>
    </citation>
    <scope>NUCLEOTIDE SEQUENCE [LARGE SCALE GENOMIC DNA]</scope>
    <source>
        <strain evidence="1 2">BE107</strain>
    </source>
</reference>
<accession>A0ABU1RVF9</accession>
<evidence type="ECO:0000313" key="2">
    <source>
        <dbReference type="Proteomes" id="UP001254759"/>
    </source>
</evidence>
<dbReference type="PANTHER" id="PTHR36922:SF1">
    <property type="entry name" value="DUF1993 DOMAIN-CONTAINING PROTEIN"/>
    <property type="match status" value="1"/>
</dbReference>
<dbReference type="EMBL" id="JAVDTT010000004">
    <property type="protein sequence ID" value="MDR6842755.1"/>
    <property type="molecule type" value="Genomic_DNA"/>
</dbReference>
<dbReference type="InterPro" id="IPR018531">
    <property type="entry name" value="DUF1993"/>
</dbReference>
<evidence type="ECO:0000313" key="1">
    <source>
        <dbReference type="EMBL" id="MDR6842755.1"/>
    </source>
</evidence>
<dbReference type="Pfam" id="PF09351">
    <property type="entry name" value="DUF1993"/>
    <property type="match status" value="1"/>
</dbReference>
<dbReference type="RefSeq" id="WP_310095252.1">
    <property type="nucleotide sequence ID" value="NZ_JAVDTT010000004.1"/>
</dbReference>
<keyword evidence="2" id="KW-1185">Reference proteome</keyword>
<dbReference type="InterPro" id="IPR034660">
    <property type="entry name" value="DinB/YfiT-like"/>
</dbReference>
<sequence>MSLSMYRLSIPAFVRGFGVLSAYLDKADAHAQASGLDPEILVQARLSPDMLPLAGQIQRASDTSKNAVVRLTGIEAPSFPDTETTFTELRQRIRNTLDFFSSVEPDQFEGSAAREITLKFGKMQATLTGEEYLLTFALPNFYFHLATAHGILRHQGVPVGKLDYLGPFG</sequence>
<dbReference type="SUPFAM" id="SSF109854">
    <property type="entry name" value="DinB/YfiT-like putative metalloenzymes"/>
    <property type="match status" value="1"/>
</dbReference>
<evidence type="ECO:0008006" key="3">
    <source>
        <dbReference type="Google" id="ProtNLM"/>
    </source>
</evidence>